<dbReference type="EMBL" id="CP049331">
    <property type="protein sequence ID" value="QIH41919.1"/>
    <property type="molecule type" value="Genomic_DNA"/>
</dbReference>
<evidence type="ECO:0000256" key="1">
    <source>
        <dbReference type="ARBA" id="ARBA00023231"/>
    </source>
</evidence>
<evidence type="ECO:0000313" key="4">
    <source>
        <dbReference type="Proteomes" id="UP000503003"/>
    </source>
</evidence>
<dbReference type="KEGG" id="vzi:G5S32_07930"/>
<evidence type="ECO:0000313" key="3">
    <source>
        <dbReference type="EMBL" id="QIH41919.1"/>
    </source>
</evidence>
<dbReference type="InterPro" id="IPR036105">
    <property type="entry name" value="DiNase_FeMo-co_biosyn_sf"/>
</dbReference>
<dbReference type="Proteomes" id="UP000503003">
    <property type="component" value="Chromosome 1"/>
</dbReference>
<dbReference type="AlphaFoldDB" id="A0A6G7CIJ1"/>
<organism evidence="3 4">
    <name type="scientific">Vibrio ziniensis</name>
    <dbReference type="NCBI Taxonomy" id="2711221"/>
    <lineage>
        <taxon>Bacteria</taxon>
        <taxon>Pseudomonadati</taxon>
        <taxon>Pseudomonadota</taxon>
        <taxon>Gammaproteobacteria</taxon>
        <taxon>Vibrionales</taxon>
        <taxon>Vibrionaceae</taxon>
        <taxon>Vibrio</taxon>
    </lineage>
</organism>
<keyword evidence="4" id="KW-1185">Reference proteome</keyword>
<dbReference type="RefSeq" id="WP_165311498.1">
    <property type="nucleotide sequence ID" value="NZ_CP049331.1"/>
</dbReference>
<protein>
    <recommendedName>
        <fullName evidence="2">Dinitrogenase iron-molybdenum cofactor biosynthesis domain-containing protein</fullName>
    </recommendedName>
</protein>
<reference evidence="3 4" key="1">
    <citation type="submission" date="2020-02" db="EMBL/GenBank/DDBJ databases">
        <title>A complete genome of a marine bacterium Vibrio sp. ZWAL4003 isolated from the mangrove sediment with the ability to degrade polysaccharides.</title>
        <authorList>
            <person name="Wu J."/>
            <person name="Qu W."/>
            <person name="Zeng R."/>
        </authorList>
    </citation>
    <scope>NUCLEOTIDE SEQUENCE [LARGE SCALE GENOMIC DNA]</scope>
    <source>
        <strain evidence="3 4">ZWAL4003</strain>
    </source>
</reference>
<dbReference type="Gene3D" id="3.30.420.130">
    <property type="entry name" value="Dinitrogenase iron-molybdenum cofactor biosynthesis domain"/>
    <property type="match status" value="1"/>
</dbReference>
<dbReference type="SUPFAM" id="SSF53146">
    <property type="entry name" value="Nitrogenase accessory factor-like"/>
    <property type="match status" value="1"/>
</dbReference>
<feature type="domain" description="Dinitrogenase iron-molybdenum cofactor biosynthesis" evidence="2">
    <location>
        <begin position="11"/>
        <end position="89"/>
    </location>
</feature>
<accession>A0A6G7CIJ1</accession>
<sequence length="158" mass="17771">MKYAIPICNGKLFNHYSKSPQLLVIDDVTGQHETIEVLQPKINSTCGKKTQIMSLLSQQKVDAVIVKNIGEAMLSSLFHQGIKVFTIIRGAEVTTLDFSKLVPVTDISFARPSVNKQHKDHQCCKNKHAQLENKLAVRMNQLSPKTLSKLQRIYGIDR</sequence>
<keyword evidence="1" id="KW-0535">Nitrogen fixation</keyword>
<evidence type="ECO:0000259" key="2">
    <source>
        <dbReference type="Pfam" id="PF02579"/>
    </source>
</evidence>
<dbReference type="InterPro" id="IPR003731">
    <property type="entry name" value="Di-Nase_FeMo-co_biosynth"/>
</dbReference>
<gene>
    <name evidence="3" type="ORF">G5S32_07930</name>
</gene>
<dbReference type="Pfam" id="PF02579">
    <property type="entry name" value="Nitro_FeMo-Co"/>
    <property type="match status" value="1"/>
</dbReference>
<proteinExistence type="predicted"/>
<name>A0A6G7CIJ1_9VIBR</name>